<dbReference type="GO" id="GO:0034511">
    <property type="term" value="F:U3 snoRNA binding"/>
    <property type="evidence" value="ECO:0007669"/>
    <property type="project" value="InterPro"/>
</dbReference>
<dbReference type="PANTHER" id="PTHR19865:SF0">
    <property type="entry name" value="U3 SMALL NUCLEOLAR RNA-INTERACTING PROTEIN 2"/>
    <property type="match status" value="1"/>
</dbReference>
<reference evidence="7 8" key="1">
    <citation type="journal article" date="2019" name="Nat. Ecol. Evol.">
        <title>Megaphylogeny resolves global patterns of mushroom evolution.</title>
        <authorList>
            <person name="Varga T."/>
            <person name="Krizsan K."/>
            <person name="Foldi C."/>
            <person name="Dima B."/>
            <person name="Sanchez-Garcia M."/>
            <person name="Sanchez-Ramirez S."/>
            <person name="Szollosi G.J."/>
            <person name="Szarkandi J.G."/>
            <person name="Papp V."/>
            <person name="Albert L."/>
            <person name="Andreopoulos W."/>
            <person name="Angelini C."/>
            <person name="Antonin V."/>
            <person name="Barry K.W."/>
            <person name="Bougher N.L."/>
            <person name="Buchanan P."/>
            <person name="Buyck B."/>
            <person name="Bense V."/>
            <person name="Catcheside P."/>
            <person name="Chovatia M."/>
            <person name="Cooper J."/>
            <person name="Damon W."/>
            <person name="Desjardin D."/>
            <person name="Finy P."/>
            <person name="Geml J."/>
            <person name="Haridas S."/>
            <person name="Hughes K."/>
            <person name="Justo A."/>
            <person name="Karasinski D."/>
            <person name="Kautmanova I."/>
            <person name="Kiss B."/>
            <person name="Kocsube S."/>
            <person name="Kotiranta H."/>
            <person name="LaButti K.M."/>
            <person name="Lechner B.E."/>
            <person name="Liimatainen K."/>
            <person name="Lipzen A."/>
            <person name="Lukacs Z."/>
            <person name="Mihaltcheva S."/>
            <person name="Morgado L.N."/>
            <person name="Niskanen T."/>
            <person name="Noordeloos M.E."/>
            <person name="Ohm R.A."/>
            <person name="Ortiz-Santana B."/>
            <person name="Ovrebo C."/>
            <person name="Racz N."/>
            <person name="Riley R."/>
            <person name="Savchenko A."/>
            <person name="Shiryaev A."/>
            <person name="Soop K."/>
            <person name="Spirin V."/>
            <person name="Szebenyi C."/>
            <person name="Tomsovsky M."/>
            <person name="Tulloss R.E."/>
            <person name="Uehling J."/>
            <person name="Grigoriev I.V."/>
            <person name="Vagvolgyi C."/>
            <person name="Papp T."/>
            <person name="Martin F.M."/>
            <person name="Miettinen O."/>
            <person name="Hibbett D.S."/>
            <person name="Nagy L.G."/>
        </authorList>
    </citation>
    <scope>NUCLEOTIDE SEQUENCE [LARGE SCALE GENOMIC DNA]</scope>
    <source>
        <strain evidence="7 8">OMC1185</strain>
    </source>
</reference>
<dbReference type="STRING" id="5364.A0A5C3N777"/>
<comment type="subcellular location">
    <subcellularLocation>
        <location evidence="1">Nucleus</location>
    </subcellularLocation>
</comment>
<dbReference type="InterPro" id="IPR020472">
    <property type="entry name" value="WD40_PAC1"/>
</dbReference>
<evidence type="ECO:0000256" key="6">
    <source>
        <dbReference type="SAM" id="MobiDB-lite"/>
    </source>
</evidence>
<dbReference type="OrthoDB" id="189968at2759"/>
<feature type="compositionally biased region" description="Acidic residues" evidence="6">
    <location>
        <begin position="76"/>
        <end position="85"/>
    </location>
</feature>
<dbReference type="PROSITE" id="PS00678">
    <property type="entry name" value="WD_REPEATS_1"/>
    <property type="match status" value="1"/>
</dbReference>
<keyword evidence="2 5" id="KW-0853">WD repeat</keyword>
<dbReference type="PANTHER" id="PTHR19865">
    <property type="entry name" value="U3 SMALL NUCLEOLAR RNA INTERACTING PROTEIN 2"/>
    <property type="match status" value="1"/>
</dbReference>
<evidence type="ECO:0000256" key="2">
    <source>
        <dbReference type="ARBA" id="ARBA00022574"/>
    </source>
</evidence>
<protein>
    <submittedName>
        <fullName evidence="7">WD40 repeat-like protein</fullName>
    </submittedName>
</protein>
<evidence type="ECO:0000313" key="8">
    <source>
        <dbReference type="Proteomes" id="UP000305948"/>
    </source>
</evidence>
<feature type="region of interest" description="Disordered" evidence="6">
    <location>
        <begin position="1"/>
        <end position="89"/>
    </location>
</feature>
<dbReference type="PROSITE" id="PS50294">
    <property type="entry name" value="WD_REPEATS_REGION"/>
    <property type="match status" value="2"/>
</dbReference>
<dbReference type="Gene3D" id="2.130.10.10">
    <property type="entry name" value="YVTN repeat-like/Quinoprotein amine dehydrogenase"/>
    <property type="match status" value="2"/>
</dbReference>
<evidence type="ECO:0000256" key="3">
    <source>
        <dbReference type="ARBA" id="ARBA00022737"/>
    </source>
</evidence>
<dbReference type="InterPro" id="IPR036322">
    <property type="entry name" value="WD40_repeat_dom_sf"/>
</dbReference>
<proteinExistence type="predicted"/>
<evidence type="ECO:0000313" key="7">
    <source>
        <dbReference type="EMBL" id="TFK53250.1"/>
    </source>
</evidence>
<feature type="repeat" description="WD" evidence="5">
    <location>
        <begin position="305"/>
        <end position="338"/>
    </location>
</feature>
<feature type="compositionally biased region" description="Basic and acidic residues" evidence="6">
    <location>
        <begin position="372"/>
        <end position="384"/>
    </location>
</feature>
<evidence type="ECO:0000256" key="5">
    <source>
        <dbReference type="PROSITE-ProRule" id="PRU00221"/>
    </source>
</evidence>
<dbReference type="Pfam" id="PF00400">
    <property type="entry name" value="WD40"/>
    <property type="match status" value="4"/>
</dbReference>
<keyword evidence="4" id="KW-0539">Nucleus</keyword>
<dbReference type="Proteomes" id="UP000305948">
    <property type="component" value="Unassembled WGS sequence"/>
</dbReference>
<dbReference type="InterPro" id="IPR015943">
    <property type="entry name" value="WD40/YVTN_repeat-like_dom_sf"/>
</dbReference>
<name>A0A5C3N777_9AGAM</name>
<dbReference type="AlphaFoldDB" id="A0A5C3N777"/>
<dbReference type="EMBL" id="ML213508">
    <property type="protein sequence ID" value="TFK53250.1"/>
    <property type="molecule type" value="Genomic_DNA"/>
</dbReference>
<dbReference type="SMART" id="SM00320">
    <property type="entry name" value="WD40"/>
    <property type="match status" value="6"/>
</dbReference>
<keyword evidence="3" id="KW-0677">Repeat</keyword>
<dbReference type="CDD" id="cd00200">
    <property type="entry name" value="WD40"/>
    <property type="match status" value="1"/>
</dbReference>
<organism evidence="7 8">
    <name type="scientific">Heliocybe sulcata</name>
    <dbReference type="NCBI Taxonomy" id="5364"/>
    <lineage>
        <taxon>Eukaryota</taxon>
        <taxon>Fungi</taxon>
        <taxon>Dikarya</taxon>
        <taxon>Basidiomycota</taxon>
        <taxon>Agaricomycotina</taxon>
        <taxon>Agaricomycetes</taxon>
        <taxon>Gloeophyllales</taxon>
        <taxon>Gloeophyllaceae</taxon>
        <taxon>Heliocybe</taxon>
    </lineage>
</organism>
<dbReference type="InterPro" id="IPR001680">
    <property type="entry name" value="WD40_rpt"/>
</dbReference>
<feature type="repeat" description="WD" evidence="5">
    <location>
        <begin position="160"/>
        <end position="201"/>
    </location>
</feature>
<gene>
    <name evidence="7" type="ORF">OE88DRAFT_1678076</name>
</gene>
<accession>A0A5C3N777</accession>
<dbReference type="GO" id="GO:0032040">
    <property type="term" value="C:small-subunit processome"/>
    <property type="evidence" value="ECO:0007669"/>
    <property type="project" value="TreeGrafter"/>
</dbReference>
<dbReference type="InterPro" id="IPR039241">
    <property type="entry name" value="Rrp9-like"/>
</dbReference>
<sequence>MPDSFFATKKATKRKRTTASDGANSQKPKKFARTANGKPKPSTSAGRTKPTPKRKRDEELSSASGSEDSDLRQSDIDEGSGDELSNETPAEKRLRLAKLYLDSVKEGLKKGEDEYDAADIDKEIISERLRRDVVEERGKVWLFIAEKFDWSEAPKCVLRTRGHGLAVTAAVASSDAQSMFTAGKEGSIIKWDLRTGKKVKVFYKVAKSKGKGKEKAGEGEVQGHTDEVLALAMSGDGRYLVSGGRDRRVVVWDAQKGEWVRSFGGHKDAISGLAFRHNSLQLYTASLDRTVKLFDLSVMGYVETLFGHQDSILGVDTLRGETAVSVGGRDRTVRFWKVVDQTQLVFRGGGRSRVREVLEGGALEGIEGEDGEKEKENQEKRKEERYVEGSMECVSMIDESTFVSGGDSGSICLWTIQKKKPIFTQALAHGLHETNSETEGVIRTPRWVTAIAALRYSDVFASGSWEGSIRIWKLDERIRSFELVGRVNVAGIVNSLQCIMPSGGTEGLEWAKQFEPDGSDVGSVLLVAGVGQEMKFGRWMRLRNQGKDGEGEGAVNCAMVWALHPRTRT</sequence>
<dbReference type="InterPro" id="IPR019775">
    <property type="entry name" value="WD40_repeat_CS"/>
</dbReference>
<feature type="repeat" description="WD" evidence="5">
    <location>
        <begin position="221"/>
        <end position="262"/>
    </location>
</feature>
<evidence type="ECO:0000256" key="1">
    <source>
        <dbReference type="ARBA" id="ARBA00004123"/>
    </source>
</evidence>
<dbReference type="PRINTS" id="PR00320">
    <property type="entry name" value="GPROTEINBRPT"/>
</dbReference>
<feature type="repeat" description="WD" evidence="5">
    <location>
        <begin position="263"/>
        <end position="304"/>
    </location>
</feature>
<dbReference type="PROSITE" id="PS50082">
    <property type="entry name" value="WD_REPEATS_2"/>
    <property type="match status" value="4"/>
</dbReference>
<feature type="region of interest" description="Disordered" evidence="6">
    <location>
        <begin position="365"/>
        <end position="384"/>
    </location>
</feature>
<keyword evidence="8" id="KW-1185">Reference proteome</keyword>
<evidence type="ECO:0000256" key="4">
    <source>
        <dbReference type="ARBA" id="ARBA00023242"/>
    </source>
</evidence>
<dbReference type="SUPFAM" id="SSF50978">
    <property type="entry name" value="WD40 repeat-like"/>
    <property type="match status" value="1"/>
</dbReference>
<dbReference type="FunFam" id="2.130.10.10:FF:000899">
    <property type="entry name" value="Chromosome 15, whole genome shotgun sequence"/>
    <property type="match status" value="1"/>
</dbReference>